<accession>A0A0F0LVX8</accession>
<dbReference type="InterPro" id="IPR036388">
    <property type="entry name" value="WH-like_DNA-bd_sf"/>
</dbReference>
<dbReference type="SUPFAM" id="SSF46785">
    <property type="entry name" value="Winged helix' DNA-binding domain"/>
    <property type="match status" value="1"/>
</dbReference>
<name>A0A0F0LVX8_9MICO</name>
<dbReference type="PRINTS" id="PR00598">
    <property type="entry name" value="HTHMARR"/>
</dbReference>
<reference evidence="2 3" key="1">
    <citation type="submission" date="2015-02" db="EMBL/GenBank/DDBJ databases">
        <title>Draft genome sequences of ten Microbacterium spp. with emphasis on heavy metal contaminated environments.</title>
        <authorList>
            <person name="Corretto E."/>
        </authorList>
    </citation>
    <scope>NUCLEOTIDE SEQUENCE [LARGE SCALE GENOMIC DNA]</scope>
    <source>
        <strain evidence="2 3">DSM 18659</strain>
    </source>
</reference>
<protein>
    <submittedName>
        <fullName evidence="2">MarR family protein</fullName>
    </submittedName>
</protein>
<dbReference type="AlphaFoldDB" id="A0A0F0LVX8"/>
<evidence type="ECO:0000313" key="2">
    <source>
        <dbReference type="EMBL" id="KJL36839.1"/>
    </source>
</evidence>
<dbReference type="GO" id="GO:0006950">
    <property type="term" value="P:response to stress"/>
    <property type="evidence" value="ECO:0007669"/>
    <property type="project" value="TreeGrafter"/>
</dbReference>
<dbReference type="InterPro" id="IPR039422">
    <property type="entry name" value="MarR/SlyA-like"/>
</dbReference>
<dbReference type="Gene3D" id="1.10.10.10">
    <property type="entry name" value="Winged helix-like DNA-binding domain superfamily/Winged helix DNA-binding domain"/>
    <property type="match status" value="1"/>
</dbReference>
<evidence type="ECO:0000259" key="1">
    <source>
        <dbReference type="PROSITE" id="PS50995"/>
    </source>
</evidence>
<dbReference type="InterPro" id="IPR000835">
    <property type="entry name" value="HTH_MarR-typ"/>
</dbReference>
<dbReference type="PATRIC" id="fig|400772.4.peg.1414"/>
<dbReference type="GO" id="GO:0003700">
    <property type="term" value="F:DNA-binding transcription factor activity"/>
    <property type="evidence" value="ECO:0007669"/>
    <property type="project" value="InterPro"/>
</dbReference>
<comment type="caution">
    <text evidence="2">The sequence shown here is derived from an EMBL/GenBank/DDBJ whole genome shotgun (WGS) entry which is preliminary data.</text>
</comment>
<dbReference type="EMBL" id="JYIY01000071">
    <property type="protein sequence ID" value="KJL36839.1"/>
    <property type="molecule type" value="Genomic_DNA"/>
</dbReference>
<dbReference type="PANTHER" id="PTHR33164:SF57">
    <property type="entry name" value="MARR-FAMILY TRANSCRIPTIONAL REGULATOR"/>
    <property type="match status" value="1"/>
</dbReference>
<dbReference type="SMART" id="SM00347">
    <property type="entry name" value="HTH_MARR"/>
    <property type="match status" value="1"/>
</dbReference>
<sequence length="163" mass="17259">MISEASAAPAPDETADPVRQAAVRGLEGAFAELASEFRRYYAALAEAASPGMLPGTFKILSVISRGGPVTASTLAERLVADKGMISRQVGELEELGLIQRTPDPHDGRVRVISVTPLGAERIETARGPLEGRLFSALSDWPLESIEKLTELLHALASGEVPEA</sequence>
<keyword evidence="3" id="KW-1185">Reference proteome</keyword>
<dbReference type="STRING" id="400772.RR49_01391"/>
<organism evidence="2 3">
    <name type="scientific">Microbacterium ginsengisoli</name>
    <dbReference type="NCBI Taxonomy" id="400772"/>
    <lineage>
        <taxon>Bacteria</taxon>
        <taxon>Bacillati</taxon>
        <taxon>Actinomycetota</taxon>
        <taxon>Actinomycetes</taxon>
        <taxon>Micrococcales</taxon>
        <taxon>Microbacteriaceae</taxon>
        <taxon>Microbacterium</taxon>
    </lineage>
</organism>
<evidence type="ECO:0000313" key="3">
    <source>
        <dbReference type="Proteomes" id="UP000033451"/>
    </source>
</evidence>
<dbReference type="InterPro" id="IPR036390">
    <property type="entry name" value="WH_DNA-bd_sf"/>
</dbReference>
<dbReference type="Proteomes" id="UP000033451">
    <property type="component" value="Unassembled WGS sequence"/>
</dbReference>
<dbReference type="PROSITE" id="PS50995">
    <property type="entry name" value="HTH_MARR_2"/>
    <property type="match status" value="1"/>
</dbReference>
<dbReference type="RefSeq" id="WP_048809138.1">
    <property type="nucleotide sequence ID" value="NZ_DAIQHQ010000001.1"/>
</dbReference>
<feature type="domain" description="HTH marR-type" evidence="1">
    <location>
        <begin position="19"/>
        <end position="157"/>
    </location>
</feature>
<dbReference type="Pfam" id="PF12802">
    <property type="entry name" value="MarR_2"/>
    <property type="match status" value="1"/>
</dbReference>
<gene>
    <name evidence="2" type="ORF">RR49_01391</name>
</gene>
<dbReference type="PANTHER" id="PTHR33164">
    <property type="entry name" value="TRANSCRIPTIONAL REGULATOR, MARR FAMILY"/>
    <property type="match status" value="1"/>
</dbReference>
<proteinExistence type="predicted"/>